<organism evidence="2 3">
    <name type="scientific">Pseudolycoriella hygida</name>
    <dbReference type="NCBI Taxonomy" id="35572"/>
    <lineage>
        <taxon>Eukaryota</taxon>
        <taxon>Metazoa</taxon>
        <taxon>Ecdysozoa</taxon>
        <taxon>Arthropoda</taxon>
        <taxon>Hexapoda</taxon>
        <taxon>Insecta</taxon>
        <taxon>Pterygota</taxon>
        <taxon>Neoptera</taxon>
        <taxon>Endopterygota</taxon>
        <taxon>Diptera</taxon>
        <taxon>Nematocera</taxon>
        <taxon>Sciaroidea</taxon>
        <taxon>Sciaridae</taxon>
        <taxon>Pseudolycoriella</taxon>
    </lineage>
</organism>
<sequence length="333" mass="38042">MSKGITSCDDYVFTLSNELKELAANELRETASSRDHALKAMREWIMSNPRISNVRLDANFLLRFLRSKKFSVPITQESLERYLLLRQSYDGRIFRNMDYLLNPTQELITNGYIFALPQRDKLGRRIVLTRPGVFDPYKYANVDLLKIHGLTYEVLLENEENQIRGFVHIVDGAGVNLPYMTIFTPKEAVRIVKNAERTLPMRHKEIKAFNLHGSIKFAVDFALGLVSEKMKNRIRIYTSVESAVKTVDISLLPKEYGGVTPMSDMIAMWQDELKASRDVILMNDKMQVNLEMYSAKARQGAVSALTQQMSNCGSEQDANLQGLQGSFRKLEVD</sequence>
<dbReference type="PANTHER" id="PTHR10174:SF208">
    <property type="entry name" value="CRAL-TRIO DOMAIN-CONTAINING PROTEIN DDB_G0278031"/>
    <property type="match status" value="1"/>
</dbReference>
<dbReference type="OrthoDB" id="1434354at2759"/>
<dbReference type="InterPro" id="IPR001251">
    <property type="entry name" value="CRAL-TRIO_dom"/>
</dbReference>
<dbReference type="Gene3D" id="1.20.5.1200">
    <property type="entry name" value="Alpha-tocopherol transfer"/>
    <property type="match status" value="1"/>
</dbReference>
<dbReference type="InterPro" id="IPR036273">
    <property type="entry name" value="CRAL/TRIO_N_dom_sf"/>
</dbReference>
<dbReference type="Gene3D" id="1.10.8.20">
    <property type="entry name" value="N-terminal domain of phosphatidylinositol transfer protein sec14p"/>
    <property type="match status" value="1"/>
</dbReference>
<comment type="caution">
    <text evidence="2">The sequence shown here is derived from an EMBL/GenBank/DDBJ whole genome shotgun (WGS) entry which is preliminary data.</text>
</comment>
<dbReference type="Pfam" id="PF00650">
    <property type="entry name" value="CRAL_TRIO"/>
    <property type="match status" value="1"/>
</dbReference>
<evidence type="ECO:0000313" key="2">
    <source>
        <dbReference type="EMBL" id="KAJ6637673.1"/>
    </source>
</evidence>
<dbReference type="CDD" id="cd00170">
    <property type="entry name" value="SEC14"/>
    <property type="match status" value="1"/>
</dbReference>
<dbReference type="GO" id="GO:1902936">
    <property type="term" value="F:phosphatidylinositol bisphosphate binding"/>
    <property type="evidence" value="ECO:0007669"/>
    <property type="project" value="TreeGrafter"/>
</dbReference>
<dbReference type="Gene3D" id="3.40.525.10">
    <property type="entry name" value="CRAL-TRIO lipid binding domain"/>
    <property type="match status" value="1"/>
</dbReference>
<reference evidence="2" key="1">
    <citation type="submission" date="2022-07" db="EMBL/GenBank/DDBJ databases">
        <authorList>
            <person name="Trinca V."/>
            <person name="Uliana J.V.C."/>
            <person name="Torres T.T."/>
            <person name="Ward R.J."/>
            <person name="Monesi N."/>
        </authorList>
    </citation>
    <scope>NUCLEOTIDE SEQUENCE</scope>
    <source>
        <strain evidence="2">HSMRA1968</strain>
        <tissue evidence="2">Whole embryos</tissue>
    </source>
</reference>
<dbReference type="PANTHER" id="PTHR10174">
    <property type="entry name" value="ALPHA-TOCOPHEROL TRANSFER PROTEIN-RELATED"/>
    <property type="match status" value="1"/>
</dbReference>
<keyword evidence="3" id="KW-1185">Reference proteome</keyword>
<dbReference type="AlphaFoldDB" id="A0A9Q0MTF9"/>
<dbReference type="GO" id="GO:0016020">
    <property type="term" value="C:membrane"/>
    <property type="evidence" value="ECO:0007669"/>
    <property type="project" value="TreeGrafter"/>
</dbReference>
<dbReference type="SUPFAM" id="SSF52087">
    <property type="entry name" value="CRAL/TRIO domain"/>
    <property type="match status" value="1"/>
</dbReference>
<dbReference type="SUPFAM" id="SSF46938">
    <property type="entry name" value="CRAL/TRIO N-terminal domain"/>
    <property type="match status" value="1"/>
</dbReference>
<protein>
    <submittedName>
        <fullName evidence="2">Alpha-tocopherol transfer protein-like</fullName>
    </submittedName>
</protein>
<evidence type="ECO:0000259" key="1">
    <source>
        <dbReference type="PROSITE" id="PS50191"/>
    </source>
</evidence>
<dbReference type="SMART" id="SM01100">
    <property type="entry name" value="CRAL_TRIO_N"/>
    <property type="match status" value="1"/>
</dbReference>
<gene>
    <name evidence="2" type="primary">TTPAL_6</name>
    <name evidence="2" type="ORF">Bhyg_10404</name>
</gene>
<evidence type="ECO:0000313" key="3">
    <source>
        <dbReference type="Proteomes" id="UP001151699"/>
    </source>
</evidence>
<dbReference type="InterPro" id="IPR036865">
    <property type="entry name" value="CRAL-TRIO_dom_sf"/>
</dbReference>
<dbReference type="Proteomes" id="UP001151699">
    <property type="component" value="Chromosome X"/>
</dbReference>
<dbReference type="PRINTS" id="PR00180">
    <property type="entry name" value="CRETINALDHBP"/>
</dbReference>
<dbReference type="EMBL" id="WJQU01000003">
    <property type="protein sequence ID" value="KAJ6637673.1"/>
    <property type="molecule type" value="Genomic_DNA"/>
</dbReference>
<dbReference type="PROSITE" id="PS50191">
    <property type="entry name" value="CRAL_TRIO"/>
    <property type="match status" value="1"/>
</dbReference>
<name>A0A9Q0MTF9_9DIPT</name>
<accession>A0A9Q0MTF9</accession>
<dbReference type="InterPro" id="IPR011074">
    <property type="entry name" value="CRAL/TRIO_N_dom"/>
</dbReference>
<feature type="domain" description="CRAL-TRIO" evidence="1">
    <location>
        <begin position="104"/>
        <end position="264"/>
    </location>
</feature>
<proteinExistence type="predicted"/>